<name>A0A067S2K2_GALM3</name>
<dbReference type="HOGENOM" id="CLU_1927759_0_0_1"/>
<organism evidence="1 2">
    <name type="scientific">Galerina marginata (strain CBS 339.88)</name>
    <dbReference type="NCBI Taxonomy" id="685588"/>
    <lineage>
        <taxon>Eukaryota</taxon>
        <taxon>Fungi</taxon>
        <taxon>Dikarya</taxon>
        <taxon>Basidiomycota</taxon>
        <taxon>Agaricomycotina</taxon>
        <taxon>Agaricomycetes</taxon>
        <taxon>Agaricomycetidae</taxon>
        <taxon>Agaricales</taxon>
        <taxon>Agaricineae</taxon>
        <taxon>Strophariaceae</taxon>
        <taxon>Galerina</taxon>
    </lineage>
</organism>
<protein>
    <submittedName>
        <fullName evidence="1">Uncharacterized protein</fullName>
    </submittedName>
</protein>
<evidence type="ECO:0000313" key="2">
    <source>
        <dbReference type="Proteomes" id="UP000027222"/>
    </source>
</evidence>
<gene>
    <name evidence="1" type="ORF">GALMADRAFT_149097</name>
</gene>
<keyword evidence="2" id="KW-1185">Reference proteome</keyword>
<dbReference type="EMBL" id="KL142603">
    <property type="protein sequence ID" value="KDR64991.1"/>
    <property type="molecule type" value="Genomic_DNA"/>
</dbReference>
<reference evidence="2" key="1">
    <citation type="journal article" date="2014" name="Proc. Natl. Acad. Sci. U.S.A.">
        <title>Extensive sampling of basidiomycete genomes demonstrates inadequacy of the white-rot/brown-rot paradigm for wood decay fungi.</title>
        <authorList>
            <person name="Riley R."/>
            <person name="Salamov A.A."/>
            <person name="Brown D.W."/>
            <person name="Nagy L.G."/>
            <person name="Floudas D."/>
            <person name="Held B.W."/>
            <person name="Levasseur A."/>
            <person name="Lombard V."/>
            <person name="Morin E."/>
            <person name="Otillar R."/>
            <person name="Lindquist E.A."/>
            <person name="Sun H."/>
            <person name="LaButti K.M."/>
            <person name="Schmutz J."/>
            <person name="Jabbour D."/>
            <person name="Luo H."/>
            <person name="Baker S.E."/>
            <person name="Pisabarro A.G."/>
            <person name="Walton J.D."/>
            <person name="Blanchette R.A."/>
            <person name="Henrissat B."/>
            <person name="Martin F."/>
            <person name="Cullen D."/>
            <person name="Hibbett D.S."/>
            <person name="Grigoriev I.V."/>
        </authorList>
    </citation>
    <scope>NUCLEOTIDE SEQUENCE [LARGE SCALE GENOMIC DNA]</scope>
    <source>
        <strain evidence="2">CBS 339.88</strain>
    </source>
</reference>
<evidence type="ECO:0000313" key="1">
    <source>
        <dbReference type="EMBL" id="KDR64991.1"/>
    </source>
</evidence>
<accession>A0A067S2K2</accession>
<dbReference type="Proteomes" id="UP000027222">
    <property type="component" value="Unassembled WGS sequence"/>
</dbReference>
<sequence length="131" mass="15557">MRQLYYLRNLVFAFSLESEILRPRNSFNQVNHLHGFAFGKISNGIIWDMKIWKPVGWNFTTSGSSNLHAFNNKIVVLSDTWSFPFNTSFTRTPSVYEVSYTLEIPSSQQWFLTRFEDNHIQERKRLLDCRQ</sequence>
<dbReference type="STRING" id="685588.A0A067S2K2"/>
<dbReference type="AlphaFoldDB" id="A0A067S2K2"/>
<dbReference type="OrthoDB" id="187139at2759"/>
<proteinExistence type="predicted"/>